<gene>
    <name evidence="1" type="ORF">LCGC14_2419070</name>
</gene>
<name>A0A0F9BQ82_9ZZZZ</name>
<reference evidence="1" key="1">
    <citation type="journal article" date="2015" name="Nature">
        <title>Complex archaea that bridge the gap between prokaryotes and eukaryotes.</title>
        <authorList>
            <person name="Spang A."/>
            <person name="Saw J.H."/>
            <person name="Jorgensen S.L."/>
            <person name="Zaremba-Niedzwiedzka K."/>
            <person name="Martijn J."/>
            <person name="Lind A.E."/>
            <person name="van Eijk R."/>
            <person name="Schleper C."/>
            <person name="Guy L."/>
            <person name="Ettema T.J."/>
        </authorList>
    </citation>
    <scope>NUCLEOTIDE SEQUENCE</scope>
</reference>
<accession>A0A0F9BQ82</accession>
<proteinExistence type="predicted"/>
<feature type="non-terminal residue" evidence="1">
    <location>
        <position position="138"/>
    </location>
</feature>
<evidence type="ECO:0000313" key="1">
    <source>
        <dbReference type="EMBL" id="KKL24064.1"/>
    </source>
</evidence>
<protein>
    <submittedName>
        <fullName evidence="1">Uncharacterized protein</fullName>
    </submittedName>
</protein>
<organism evidence="1">
    <name type="scientific">marine sediment metagenome</name>
    <dbReference type="NCBI Taxonomy" id="412755"/>
    <lineage>
        <taxon>unclassified sequences</taxon>
        <taxon>metagenomes</taxon>
        <taxon>ecological metagenomes</taxon>
    </lineage>
</organism>
<dbReference type="EMBL" id="LAZR01036732">
    <property type="protein sequence ID" value="KKL24064.1"/>
    <property type="molecule type" value="Genomic_DNA"/>
</dbReference>
<comment type="caution">
    <text evidence="1">The sequence shown here is derived from an EMBL/GenBank/DDBJ whole genome shotgun (WGS) entry which is preliminary data.</text>
</comment>
<dbReference type="AlphaFoldDB" id="A0A0F9BQ82"/>
<sequence>MSKKRHKIKDSELQGFKYFKSISGLLENLHDAGCQRDRAGNRTLHMDQYMSLLLLYMFNPICTSLRAVQQASELKKVQRKLGCSRVSLGSLSEAATVFDSALMQDIVTNLSTQLKPISSHAKLNEITAIVTAVDGTLL</sequence>